<comment type="caution">
    <text evidence="1">The sequence shown here is derived from an EMBL/GenBank/DDBJ whole genome shotgun (WGS) entry which is preliminary data.</text>
</comment>
<evidence type="ECO:0000313" key="1">
    <source>
        <dbReference type="EMBL" id="GAA3962856.1"/>
    </source>
</evidence>
<dbReference type="Proteomes" id="UP001501337">
    <property type="component" value="Unassembled WGS sequence"/>
</dbReference>
<dbReference type="EMBL" id="BAABBO010000009">
    <property type="protein sequence ID" value="GAA3962856.1"/>
    <property type="molecule type" value="Genomic_DNA"/>
</dbReference>
<keyword evidence="2" id="KW-1185">Reference proteome</keyword>
<accession>A0ABP7PBE3</accession>
<organism evidence="1 2">
    <name type="scientific">Allohahella marinimesophila</name>
    <dbReference type="NCBI Taxonomy" id="1054972"/>
    <lineage>
        <taxon>Bacteria</taxon>
        <taxon>Pseudomonadati</taxon>
        <taxon>Pseudomonadota</taxon>
        <taxon>Gammaproteobacteria</taxon>
        <taxon>Oceanospirillales</taxon>
        <taxon>Hahellaceae</taxon>
        <taxon>Allohahella</taxon>
    </lineage>
</organism>
<proteinExistence type="predicted"/>
<reference evidence="2" key="1">
    <citation type="journal article" date="2019" name="Int. J. Syst. Evol. Microbiol.">
        <title>The Global Catalogue of Microorganisms (GCM) 10K type strain sequencing project: providing services to taxonomists for standard genome sequencing and annotation.</title>
        <authorList>
            <consortium name="The Broad Institute Genomics Platform"/>
            <consortium name="The Broad Institute Genome Sequencing Center for Infectious Disease"/>
            <person name="Wu L."/>
            <person name="Ma J."/>
        </authorList>
    </citation>
    <scope>NUCLEOTIDE SEQUENCE [LARGE SCALE GENOMIC DNA]</scope>
    <source>
        <strain evidence="2">JCM 17555</strain>
    </source>
</reference>
<sequence>MDIWMVLGLALLPAFGNFAGGLLAEFTSTPKNRLNNALHAASGIVIAVVAIEIMPEALQQISA</sequence>
<gene>
    <name evidence="1" type="ORF">GCM10022278_20940</name>
</gene>
<protein>
    <submittedName>
        <fullName evidence="1">Uncharacterized protein</fullName>
    </submittedName>
</protein>
<name>A0ABP7PBE3_9GAMM</name>
<evidence type="ECO:0000313" key="2">
    <source>
        <dbReference type="Proteomes" id="UP001501337"/>
    </source>
</evidence>